<evidence type="ECO:0000256" key="8">
    <source>
        <dbReference type="ARBA" id="ARBA00020020"/>
    </source>
</evidence>
<evidence type="ECO:0000256" key="13">
    <source>
        <dbReference type="ARBA" id="ARBA00022695"/>
    </source>
</evidence>
<dbReference type="Gene3D" id="3.30.210.10">
    <property type="entry name" value="DNA polymerase, thumb domain"/>
    <property type="match status" value="1"/>
</dbReference>
<dbReference type="PRINTS" id="PR00870">
    <property type="entry name" value="DNAPOLXBETA"/>
</dbReference>
<dbReference type="Gene3D" id="1.10.150.20">
    <property type="entry name" value="5' to 3' exonuclease, C-terminal subdomain"/>
    <property type="match status" value="2"/>
</dbReference>
<dbReference type="InterPro" id="IPR013840">
    <property type="entry name" value="DNAligase_N"/>
</dbReference>
<feature type="domain" description="NAD-dependent DNA ligase N-terminal" evidence="32">
    <location>
        <begin position="462"/>
        <end position="858"/>
    </location>
</feature>
<feature type="domain" description="Helix-hairpin-helix DNA-binding motif class 1" evidence="30">
    <location>
        <begin position="886"/>
        <end position="905"/>
    </location>
</feature>
<evidence type="ECO:0000256" key="25">
    <source>
        <dbReference type="ARBA" id="ARBA00035726"/>
    </source>
</evidence>
<comment type="subcellular location">
    <subcellularLocation>
        <location evidence="3">Cytoplasm</location>
    </subcellularLocation>
</comment>
<keyword evidence="16" id="KW-0460">Magnesium</keyword>
<dbReference type="Gene3D" id="3.40.50.10190">
    <property type="entry name" value="BRCT domain"/>
    <property type="match status" value="1"/>
</dbReference>
<evidence type="ECO:0000256" key="23">
    <source>
        <dbReference type="ARBA" id="ARBA00034005"/>
    </source>
</evidence>
<dbReference type="PRINTS" id="PR00869">
    <property type="entry name" value="DNAPOLX"/>
</dbReference>
<dbReference type="Pfam" id="PF01653">
    <property type="entry name" value="DNA_ligase_aden"/>
    <property type="match status" value="1"/>
</dbReference>
<dbReference type="GO" id="GO:0006303">
    <property type="term" value="P:double-strand break repair via nonhomologous end joining"/>
    <property type="evidence" value="ECO:0007669"/>
    <property type="project" value="TreeGrafter"/>
</dbReference>
<evidence type="ECO:0000256" key="18">
    <source>
        <dbReference type="ARBA" id="ARBA00022932"/>
    </source>
</evidence>
<dbReference type="Gene3D" id="1.10.150.110">
    <property type="entry name" value="DNA polymerase beta, N-terminal domain-like"/>
    <property type="match status" value="1"/>
</dbReference>
<comment type="catalytic activity">
    <reaction evidence="23">
        <text>NAD(+) + (deoxyribonucleotide)n-3'-hydroxyl + 5'-phospho-(deoxyribonucleotide)m = (deoxyribonucleotide)n+m + AMP + beta-nicotinamide D-nucleotide.</text>
        <dbReference type="EC" id="6.5.1.2"/>
    </reaction>
</comment>
<keyword evidence="13" id="KW-0548">Nucleotidyltransferase</keyword>
<dbReference type="InterPro" id="IPR028207">
    <property type="entry name" value="DNA_pol_B_palm_palm"/>
</dbReference>
<keyword evidence="10 33" id="KW-0436">Ligase</keyword>
<evidence type="ECO:0000256" key="28">
    <source>
        <dbReference type="ARBA" id="ARBA00045548"/>
    </source>
</evidence>
<dbReference type="CDD" id="cd00141">
    <property type="entry name" value="NT_POLXc"/>
    <property type="match status" value="1"/>
</dbReference>
<evidence type="ECO:0000256" key="2">
    <source>
        <dbReference type="ARBA" id="ARBA00001946"/>
    </source>
</evidence>
<dbReference type="InterPro" id="IPR002008">
    <property type="entry name" value="DNA_pol_X_beta-like"/>
</dbReference>
<dbReference type="GO" id="GO:0003887">
    <property type="term" value="F:DNA-directed DNA polymerase activity"/>
    <property type="evidence" value="ECO:0007669"/>
    <property type="project" value="UniProtKB-KW"/>
</dbReference>
<dbReference type="InterPro" id="IPR010994">
    <property type="entry name" value="RuvA_2-like"/>
</dbReference>
<evidence type="ECO:0000256" key="12">
    <source>
        <dbReference type="ARBA" id="ARBA00022679"/>
    </source>
</evidence>
<dbReference type="EC" id="6.5.1.2" evidence="6"/>
<reference evidence="33 34" key="1">
    <citation type="journal article" date="2015" name="Genome Announc.">
        <title>The 474-Kilobase-Pair Complete Genome Sequence of CeV-01B, a Virus Infecting Haptolina (Chrysochromulina) ericina (Prymnesiophyceae).</title>
        <authorList>
            <person name="Gallot-Lavallee L."/>
            <person name="Pagarete A."/>
            <person name="Legendre M."/>
            <person name="Santini S."/>
            <person name="Sandaa R.A."/>
            <person name="Himmelbauer H."/>
            <person name="Ogata H."/>
            <person name="Bratbak G."/>
            <person name="Claverie J.M."/>
        </authorList>
    </citation>
    <scope>NUCLEOTIDE SEQUENCE [LARGE SCALE GENOMIC DNA]</scope>
    <source>
        <strain evidence="33">CeV-01B</strain>
    </source>
</reference>
<evidence type="ECO:0000256" key="22">
    <source>
        <dbReference type="ARBA" id="ARBA00023239"/>
    </source>
</evidence>
<feature type="domain" description="Helix-hairpin-helix DNA-binding motif class 1" evidence="30">
    <location>
        <begin position="956"/>
        <end position="975"/>
    </location>
</feature>
<dbReference type="SMART" id="SM00278">
    <property type="entry name" value="HhH1"/>
    <property type="match status" value="4"/>
</dbReference>
<evidence type="ECO:0000256" key="19">
    <source>
        <dbReference type="ARBA" id="ARBA00023027"/>
    </source>
</evidence>
<dbReference type="InterPro" id="IPR029398">
    <property type="entry name" value="PolB_thumb"/>
</dbReference>
<dbReference type="SUPFAM" id="SSF47802">
    <property type="entry name" value="DNA polymerase beta, N-terminal domain-like"/>
    <property type="match status" value="1"/>
</dbReference>
<comment type="catalytic activity">
    <reaction evidence="26">
        <text>2'-deoxyribonucleotide-(2'-deoxyribose 5'-phosphate)-2'-deoxyribonucleotide-DNA = a 3'-end 2'-deoxyribonucleotide-(2,3-dehydro-2,3-deoxyribose 5'-phosphate)-DNA + a 5'-end 5'-phospho-2'-deoxyribonucleoside-DNA + H(+)</text>
        <dbReference type="Rhea" id="RHEA:66592"/>
        <dbReference type="Rhea" id="RHEA-COMP:13180"/>
        <dbReference type="Rhea" id="RHEA-COMP:16897"/>
        <dbReference type="Rhea" id="RHEA-COMP:17067"/>
        <dbReference type="ChEBI" id="CHEBI:15378"/>
        <dbReference type="ChEBI" id="CHEBI:136412"/>
        <dbReference type="ChEBI" id="CHEBI:157695"/>
        <dbReference type="ChEBI" id="CHEBI:167181"/>
        <dbReference type="EC" id="4.2.99.18"/>
    </reaction>
</comment>
<dbReference type="Proteomes" id="UP000203826">
    <property type="component" value="Segment"/>
</dbReference>
<evidence type="ECO:0000256" key="17">
    <source>
        <dbReference type="ARBA" id="ARBA00022843"/>
    </source>
</evidence>
<keyword evidence="19" id="KW-0520">NAD</keyword>
<keyword evidence="20" id="KW-0915">Sodium</keyword>
<dbReference type="InterPro" id="IPR043519">
    <property type="entry name" value="NT_sf"/>
</dbReference>
<evidence type="ECO:0000256" key="15">
    <source>
        <dbReference type="ARBA" id="ARBA00022763"/>
    </source>
</evidence>
<keyword evidence="34" id="KW-1185">Reference proteome</keyword>
<comment type="cofactor">
    <cofactor evidence="1">
        <name>Mn(2+)</name>
        <dbReference type="ChEBI" id="CHEBI:29035"/>
    </cofactor>
</comment>
<dbReference type="GO" id="GO:0140078">
    <property type="term" value="F:class I DNA-(apurinic or apyrimidinic site) endonuclease activity"/>
    <property type="evidence" value="ECO:0007669"/>
    <property type="project" value="UniProtKB-EC"/>
</dbReference>
<feature type="domain" description="Helix-hairpin-helix DNA-binding motif class 1" evidence="30">
    <location>
        <begin position="95"/>
        <end position="114"/>
    </location>
</feature>
<dbReference type="KEGG" id="vg:26049356"/>
<keyword evidence="12" id="KW-0808">Transferase</keyword>
<dbReference type="InterPro" id="IPR027421">
    <property type="entry name" value="DNA_pol_lamdba_lyase_dom_sf"/>
</dbReference>
<evidence type="ECO:0000256" key="20">
    <source>
        <dbReference type="ARBA" id="ARBA00023053"/>
    </source>
</evidence>
<sequence>MSKTLKQQLIIKTNSSNKTLKLSNSAEKLKKKSLTPENIEAKSMSQSKRYNEEFIEVLGELAQLMIKKGEPFRSRAYQKAEEAIIKFPDDIYNIKQLKNIPGIGTTILTKLEEYIKTGKVSVLERERNDPANILAGIYGIGPKKAKELVESGIISIAQLHDEPGIDMLNEKQKLGVKYYEDIEKKIPRAEIVEFRELFKQLFDKVAPKNSDFEIVGSFRRGAKTSGDIDIIITNKNNNREAFDKVLDLLIRDKIITEVLSRGKTKSLTLVQIKKDAPIRRVDFLYTPPDEYAFALFYFTGSKLFNTIVRQKALDLGYTLNEHGLSYMSKGIKGKKVDESFPTEASILNFLGFEYVKPENRVDGQQLKPFIQSSKEEEFSEEELLEALEKLEIKDQSKKSVIEKDDTDSDSDDEYTEEALLKALESSKKEKTPKNKTLKKPSALFPGVTKMIDEFKTKGISVLKIMTEKQLTEIIKLANAKYYCDDDPVFTDSEYDIIREYILEKYPDNKEAKSGHTQCIIENSKTKVKLPYELWSMDKIKPTTDAVTKWRKRYKGPYVISAKLDGISALYVNNKDGVKMYTRGNGIYGQDISHLIPHLVKKDYKDMAIRGEIIISKENFDKYYKKDFANPRNFVAGIVNKKKVDKDVLKYLDFVAYEVIYPEMKPFQQMLDLGSKEIKHVKFDVKEEISNEILSEILLKWREDYQYEIDGLIVVNDEIYPRPKGNPDYAFAFKMVISDQVAEVKVVDIIWTPSKDGYLVPRVQIEPIILGGVKIEYATGFNAKFIEENNIGVGAVISIIRSGDVIPHILGTVVPASKPLMPSQEYEWDSTHTNILLVDKDNPIVKEKNILGFFKNIEVDGLGPGNIKKMIDAGFDTVPKILAMTKTDFLKVPGFKTKTTDKLYDGIHSKLEKATLYELMTASNSFGRGFGDKRFEAILDMYPDILVIKETDREKIAKLVKVEGVAKKTAEKFVQHISDFIKFMKQAKLDNKLNPMITEPSEIDKTHQLYGKKIVITGFRDKDLIQKLKDIGAENSTSVSKNTFVVLVKQDKDEVTGKAEEAKKLEIPIMTRDEFINKYFK</sequence>
<proteinExistence type="predicted"/>
<keyword evidence="14" id="KW-0235">DNA replication</keyword>
<dbReference type="InterPro" id="IPR003583">
    <property type="entry name" value="Hlx-hairpin-Hlx_DNA-bd_motif"/>
</dbReference>
<comment type="catalytic activity">
    <reaction evidence="27">
        <text>a 5'-end 2'-deoxyribose-2'-deoxyribonucleotide-DNA = (2E,4S)-4-hydroxypenten-2-al-5-phosphate + a 5'-end 5'-phospho-2'-deoxyribonucleoside-DNA + H(+)</text>
        <dbReference type="Rhea" id="RHEA:76255"/>
        <dbReference type="Rhea" id="RHEA-COMP:13180"/>
        <dbReference type="Rhea" id="RHEA-COMP:18657"/>
        <dbReference type="ChEBI" id="CHEBI:15378"/>
        <dbReference type="ChEBI" id="CHEBI:136412"/>
        <dbReference type="ChEBI" id="CHEBI:195194"/>
        <dbReference type="ChEBI" id="CHEBI:195195"/>
    </reaction>
</comment>
<evidence type="ECO:0000256" key="26">
    <source>
        <dbReference type="ARBA" id="ARBA00044632"/>
    </source>
</evidence>
<keyword evidence="21" id="KW-0234">DNA repair</keyword>
<evidence type="ECO:0000256" key="27">
    <source>
        <dbReference type="ARBA" id="ARBA00044678"/>
    </source>
</evidence>
<keyword evidence="15" id="KW-0227">DNA damage</keyword>
<evidence type="ECO:0000256" key="29">
    <source>
        <dbReference type="ARBA" id="ARBA00049244"/>
    </source>
</evidence>
<dbReference type="Pfam" id="PF03120">
    <property type="entry name" value="OB_DNA_ligase"/>
    <property type="match status" value="1"/>
</dbReference>
<evidence type="ECO:0000256" key="9">
    <source>
        <dbReference type="ARBA" id="ARBA00022481"/>
    </source>
</evidence>
<dbReference type="InterPro" id="IPR022312">
    <property type="entry name" value="DNA_pol_X"/>
</dbReference>
<dbReference type="InterPro" id="IPR004150">
    <property type="entry name" value="NAD_DNA_ligase_OB"/>
</dbReference>
<evidence type="ECO:0000256" key="16">
    <source>
        <dbReference type="ARBA" id="ARBA00022842"/>
    </source>
</evidence>
<dbReference type="PANTHER" id="PTHR11276:SF28">
    <property type="entry name" value="DNA POLYMERASE LAMBDA"/>
    <property type="match status" value="1"/>
</dbReference>
<dbReference type="Pfam" id="PF00533">
    <property type="entry name" value="BRCT"/>
    <property type="match status" value="1"/>
</dbReference>
<dbReference type="EC" id="2.7.7.7" evidence="4"/>
<evidence type="ECO:0000256" key="4">
    <source>
        <dbReference type="ARBA" id="ARBA00012417"/>
    </source>
</evidence>
<dbReference type="SUPFAM" id="SSF56091">
    <property type="entry name" value="DNA ligase/mRNA capping enzyme, catalytic domain"/>
    <property type="match status" value="1"/>
</dbReference>
<keyword evidence="17" id="KW-0832">Ubl conjugation</keyword>
<dbReference type="SMART" id="SM00532">
    <property type="entry name" value="LIGANc"/>
    <property type="match status" value="1"/>
</dbReference>
<dbReference type="InterPro" id="IPR001357">
    <property type="entry name" value="BRCT_dom"/>
</dbReference>
<dbReference type="InterPro" id="IPR036420">
    <property type="entry name" value="BRCT_dom_sf"/>
</dbReference>
<evidence type="ECO:0000256" key="10">
    <source>
        <dbReference type="ARBA" id="ARBA00022598"/>
    </source>
</evidence>
<dbReference type="Gene3D" id="2.40.50.140">
    <property type="entry name" value="Nucleic acid-binding proteins"/>
    <property type="match status" value="1"/>
</dbReference>
<dbReference type="Pfam" id="PF14791">
    <property type="entry name" value="DNA_pol_B_thumb"/>
    <property type="match status" value="1"/>
</dbReference>
<keyword evidence="11" id="KW-0237">DNA synthesis</keyword>
<dbReference type="EC" id="4.2.99.18" evidence="5"/>
<evidence type="ECO:0000313" key="33">
    <source>
        <dbReference type="EMBL" id="ALH23395.1"/>
    </source>
</evidence>
<keyword evidence="9" id="KW-0488">Methylation</keyword>
<evidence type="ECO:0000256" key="6">
    <source>
        <dbReference type="ARBA" id="ARBA00012722"/>
    </source>
</evidence>
<dbReference type="GO" id="GO:0003911">
    <property type="term" value="F:DNA ligase (NAD+) activity"/>
    <property type="evidence" value="ECO:0007669"/>
    <property type="project" value="UniProtKB-EC"/>
</dbReference>
<evidence type="ECO:0000256" key="24">
    <source>
        <dbReference type="ARBA" id="ARBA00035717"/>
    </source>
</evidence>
<dbReference type="PANTHER" id="PTHR11276">
    <property type="entry name" value="DNA POLYMERASE TYPE-X FAMILY MEMBER"/>
    <property type="match status" value="1"/>
</dbReference>
<dbReference type="OrthoDB" id="2744at10239"/>
<dbReference type="InterPro" id="IPR002054">
    <property type="entry name" value="DNA-dir_DNA_pol_X"/>
</dbReference>
<dbReference type="SUPFAM" id="SSF81585">
    <property type="entry name" value="PsbU/PolX domain-like"/>
    <property type="match status" value="1"/>
</dbReference>
<evidence type="ECO:0000313" key="34">
    <source>
        <dbReference type="Proteomes" id="UP000203826"/>
    </source>
</evidence>
<evidence type="ECO:0000256" key="21">
    <source>
        <dbReference type="ARBA" id="ARBA00023204"/>
    </source>
</evidence>
<dbReference type="SUPFAM" id="SSF81301">
    <property type="entry name" value="Nucleotidyltransferase"/>
    <property type="match status" value="1"/>
</dbReference>
<dbReference type="SUPFAM" id="SSF52113">
    <property type="entry name" value="BRCT domain"/>
    <property type="match status" value="1"/>
</dbReference>
<dbReference type="SMART" id="SM00483">
    <property type="entry name" value="POLXc"/>
    <property type="match status" value="1"/>
</dbReference>
<keyword evidence="22" id="KW-0456">Lyase</keyword>
<gene>
    <name evidence="33" type="ORF">ceV_489</name>
</gene>
<dbReference type="Pfam" id="PF10391">
    <property type="entry name" value="DNA_pol_lambd_f"/>
    <property type="match status" value="1"/>
</dbReference>
<feature type="domain" description="Helix-hairpin-helix DNA-binding motif class 1" evidence="30">
    <location>
        <begin position="132"/>
        <end position="151"/>
    </location>
</feature>
<dbReference type="Pfam" id="PF14520">
    <property type="entry name" value="HHH_5"/>
    <property type="match status" value="1"/>
</dbReference>
<dbReference type="InterPro" id="IPR013839">
    <property type="entry name" value="DNAligase_adenylation"/>
</dbReference>
<evidence type="ECO:0000259" key="30">
    <source>
        <dbReference type="SMART" id="SM00278"/>
    </source>
</evidence>
<evidence type="ECO:0000256" key="3">
    <source>
        <dbReference type="ARBA" id="ARBA00004496"/>
    </source>
</evidence>
<comment type="cofactor">
    <cofactor evidence="2">
        <name>Mg(2+)</name>
        <dbReference type="ChEBI" id="CHEBI:18420"/>
    </cofactor>
</comment>
<protein>
    <recommendedName>
        <fullName evidence="8">DNA polymerase beta</fullName>
        <ecNumber evidence="4">2.7.7.7</ecNumber>
        <ecNumber evidence="5">4.2.99.18</ecNumber>
        <ecNumber evidence="6">6.5.1.2</ecNumber>
    </recommendedName>
    <alternativeName>
        <fullName evidence="24">5'-deoxyribose-phosphate lyase</fullName>
    </alternativeName>
    <alternativeName>
        <fullName evidence="25">AP lyase</fullName>
    </alternativeName>
    <alternativeName>
        <fullName evidence="7">DNA polymerase lambda</fullName>
    </alternativeName>
</protein>
<name>A0A0N9R450_9VIRU</name>
<evidence type="ECO:0000256" key="7">
    <source>
        <dbReference type="ARBA" id="ARBA00016513"/>
    </source>
</evidence>
<dbReference type="InterPro" id="IPR037160">
    <property type="entry name" value="DNA_Pol_thumb_sf"/>
</dbReference>
<evidence type="ECO:0000256" key="1">
    <source>
        <dbReference type="ARBA" id="ARBA00001936"/>
    </source>
</evidence>
<evidence type="ECO:0000256" key="5">
    <source>
        <dbReference type="ARBA" id="ARBA00012720"/>
    </source>
</evidence>
<evidence type="ECO:0000259" key="32">
    <source>
        <dbReference type="SMART" id="SM00532"/>
    </source>
</evidence>
<feature type="domain" description="DNA-directed DNA polymerase X" evidence="31">
    <location>
        <begin position="49"/>
        <end position="361"/>
    </location>
</feature>
<accession>A0A0N9R450</accession>
<comment type="catalytic activity">
    <reaction evidence="29">
        <text>DNA(n) + a 2'-deoxyribonucleoside 5'-triphosphate = DNA(n+1) + diphosphate</text>
        <dbReference type="Rhea" id="RHEA:22508"/>
        <dbReference type="Rhea" id="RHEA-COMP:17339"/>
        <dbReference type="Rhea" id="RHEA-COMP:17340"/>
        <dbReference type="ChEBI" id="CHEBI:33019"/>
        <dbReference type="ChEBI" id="CHEBI:61560"/>
        <dbReference type="ChEBI" id="CHEBI:173112"/>
        <dbReference type="EC" id="2.7.7.7"/>
    </reaction>
</comment>
<dbReference type="InterPro" id="IPR010996">
    <property type="entry name" value="HHH_MUS81"/>
</dbReference>
<dbReference type="GO" id="GO:0003677">
    <property type="term" value="F:DNA binding"/>
    <property type="evidence" value="ECO:0007669"/>
    <property type="project" value="InterPro"/>
</dbReference>
<dbReference type="Pfam" id="PF14792">
    <property type="entry name" value="DNA_pol_B_palm"/>
    <property type="match status" value="1"/>
</dbReference>
<dbReference type="Pfam" id="PF14716">
    <property type="entry name" value="HHH_8"/>
    <property type="match status" value="1"/>
</dbReference>
<dbReference type="SUPFAM" id="SSF47781">
    <property type="entry name" value="RuvA domain 2-like"/>
    <property type="match status" value="1"/>
</dbReference>
<organism evidence="33 34">
    <name type="scientific">Chrysochromulina ericina virus CeV-01B</name>
    <dbReference type="NCBI Taxonomy" id="3070830"/>
    <lineage>
        <taxon>Viruses</taxon>
        <taxon>Varidnaviria</taxon>
        <taxon>Bamfordvirae</taxon>
        <taxon>Nucleocytoviricota</taxon>
        <taxon>Megaviricetes</taxon>
        <taxon>Imitervirales</taxon>
        <taxon>Mesomimiviridae</taxon>
        <taxon>Tethysvirus</taxon>
        <taxon>Tethysvirus raunefjordenense</taxon>
    </lineage>
</organism>
<dbReference type="SMR" id="A0A0N9R450"/>
<dbReference type="InterPro" id="IPR018944">
    <property type="entry name" value="DNA_pol_lambd_fingers_domain"/>
</dbReference>
<dbReference type="SUPFAM" id="SSF50249">
    <property type="entry name" value="Nucleic acid-binding proteins"/>
    <property type="match status" value="1"/>
</dbReference>
<dbReference type="Gene3D" id="3.30.470.30">
    <property type="entry name" value="DNA ligase/mRNA capping enzyme"/>
    <property type="match status" value="1"/>
</dbReference>
<dbReference type="GO" id="GO:0006260">
    <property type="term" value="P:DNA replication"/>
    <property type="evidence" value="ECO:0007669"/>
    <property type="project" value="UniProtKB-KW"/>
</dbReference>
<evidence type="ECO:0000256" key="11">
    <source>
        <dbReference type="ARBA" id="ARBA00022634"/>
    </source>
</evidence>
<comment type="function">
    <text evidence="28">Repair polymerase that plays a key role in base-excision repair. During this process, the damaged base is excised by specific DNA glycosylases, the DNA backbone is nicked at the abasic site by an apurinic/apyrimidic (AP) endonuclease, and POLB removes 5'-deoxyribose-phosphate from the preincised AP site acting as a 5'-deoxyribose-phosphate lyase (5'-dRP lyase); through its DNA polymerase activity, it adds one nucleotide to the 3' end of the arising single-nucleotide gap. Conducts 'gap-filling' DNA synthesis in a stepwise distributive fashion rather than in a processive fashion as for other DNA polymerases. It is also able to cleave sugar-phosphate bonds 3' to an intact AP site, acting as an AP lyase.</text>
</comment>
<dbReference type="InterPro" id="IPR012340">
    <property type="entry name" value="NA-bd_OB-fold"/>
</dbReference>
<evidence type="ECO:0000259" key="31">
    <source>
        <dbReference type="SMART" id="SM00483"/>
    </source>
</evidence>
<dbReference type="EMBL" id="KT820662">
    <property type="protein sequence ID" value="ALH23395.1"/>
    <property type="molecule type" value="Genomic_DNA"/>
</dbReference>
<keyword evidence="18" id="KW-0239">DNA-directed DNA polymerase</keyword>
<dbReference type="Gene3D" id="3.30.460.10">
    <property type="entry name" value="Beta Polymerase, domain 2"/>
    <property type="match status" value="1"/>
</dbReference>
<evidence type="ECO:0000256" key="14">
    <source>
        <dbReference type="ARBA" id="ARBA00022705"/>
    </source>
</evidence>